<dbReference type="SMART" id="SM00862">
    <property type="entry name" value="Trans_reg_C"/>
    <property type="match status" value="1"/>
</dbReference>
<reference evidence="8 9" key="1">
    <citation type="submission" date="2008-11" db="EMBL/GenBank/DDBJ databases">
        <title>Draft genome sequence of Eubacterium biforme (DSM 3989).</title>
        <authorList>
            <person name="Sudarsanam P."/>
            <person name="Ley R."/>
            <person name="Guruge J."/>
            <person name="Turnbaugh P.J."/>
            <person name="Mahowald M."/>
            <person name="Liep D."/>
            <person name="Gordon J."/>
        </authorList>
    </citation>
    <scope>NUCLEOTIDE SEQUENCE [LARGE SCALE GENOMIC DNA]</scope>
    <source>
        <strain evidence="8 9">DSM 3989</strain>
    </source>
</reference>
<dbReference type="InterPro" id="IPR011006">
    <property type="entry name" value="CheY-like_superfamily"/>
</dbReference>
<dbReference type="SMART" id="SM00448">
    <property type="entry name" value="REC"/>
    <property type="match status" value="1"/>
</dbReference>
<dbReference type="GO" id="GO:0005829">
    <property type="term" value="C:cytosol"/>
    <property type="evidence" value="ECO:0007669"/>
    <property type="project" value="TreeGrafter"/>
</dbReference>
<accession>B7C8R8</accession>
<dbReference type="InterPro" id="IPR001867">
    <property type="entry name" value="OmpR/PhoB-type_DNA-bd"/>
</dbReference>
<dbReference type="InterPro" id="IPR039420">
    <property type="entry name" value="WalR-like"/>
</dbReference>
<dbReference type="GO" id="GO:0032993">
    <property type="term" value="C:protein-DNA complex"/>
    <property type="evidence" value="ECO:0007669"/>
    <property type="project" value="TreeGrafter"/>
</dbReference>
<dbReference type="PANTHER" id="PTHR48111:SF43">
    <property type="entry name" value="STAGE 0 SPORULATION PROTEIN A HOMOLOG"/>
    <property type="match status" value="1"/>
</dbReference>
<evidence type="ECO:0000256" key="1">
    <source>
        <dbReference type="ARBA" id="ARBA00023015"/>
    </source>
</evidence>
<evidence type="ECO:0000256" key="2">
    <source>
        <dbReference type="ARBA" id="ARBA00023125"/>
    </source>
</evidence>
<dbReference type="EMBL" id="ABYT01000036">
    <property type="protein sequence ID" value="EEC90816.1"/>
    <property type="molecule type" value="Genomic_DNA"/>
</dbReference>
<dbReference type="InterPro" id="IPR036388">
    <property type="entry name" value="WH-like_DNA-bd_sf"/>
</dbReference>
<dbReference type="PANTHER" id="PTHR48111">
    <property type="entry name" value="REGULATOR OF RPOS"/>
    <property type="match status" value="1"/>
</dbReference>
<evidence type="ECO:0000313" key="9">
    <source>
        <dbReference type="Proteomes" id="UP000004315"/>
    </source>
</evidence>
<dbReference type="Pfam" id="PF00072">
    <property type="entry name" value="Response_reg"/>
    <property type="match status" value="1"/>
</dbReference>
<evidence type="ECO:0000259" key="6">
    <source>
        <dbReference type="PROSITE" id="PS50110"/>
    </source>
</evidence>
<gene>
    <name evidence="8" type="ORF">EUBIFOR_00572</name>
</gene>
<evidence type="ECO:0000256" key="4">
    <source>
        <dbReference type="PROSITE-ProRule" id="PRU00169"/>
    </source>
</evidence>
<keyword evidence="1" id="KW-0805">Transcription regulation</keyword>
<dbReference type="CDD" id="cd00383">
    <property type="entry name" value="trans_reg_C"/>
    <property type="match status" value="1"/>
</dbReference>
<dbReference type="AlphaFoldDB" id="B7C8R8"/>
<dbReference type="STRING" id="518637.EUBIFOR_00572"/>
<name>B7C8R8_9FIRM</name>
<dbReference type="SUPFAM" id="SSF46894">
    <property type="entry name" value="C-terminal effector domain of the bipartite response regulators"/>
    <property type="match status" value="1"/>
</dbReference>
<organism evidence="8 9">
    <name type="scientific">Holdemanella biformis DSM 3989</name>
    <dbReference type="NCBI Taxonomy" id="518637"/>
    <lineage>
        <taxon>Bacteria</taxon>
        <taxon>Bacillati</taxon>
        <taxon>Bacillota</taxon>
        <taxon>Erysipelotrichia</taxon>
        <taxon>Erysipelotrichales</taxon>
        <taxon>Erysipelotrichaceae</taxon>
        <taxon>Holdemanella</taxon>
    </lineage>
</organism>
<evidence type="ECO:0000313" key="8">
    <source>
        <dbReference type="EMBL" id="EEC90816.1"/>
    </source>
</evidence>
<evidence type="ECO:0000256" key="3">
    <source>
        <dbReference type="ARBA" id="ARBA00023163"/>
    </source>
</evidence>
<dbReference type="Gene3D" id="3.40.50.2300">
    <property type="match status" value="1"/>
</dbReference>
<dbReference type="GO" id="GO:0000976">
    <property type="term" value="F:transcription cis-regulatory region binding"/>
    <property type="evidence" value="ECO:0007669"/>
    <property type="project" value="TreeGrafter"/>
</dbReference>
<dbReference type="eggNOG" id="COG0745">
    <property type="taxonomic scope" value="Bacteria"/>
</dbReference>
<keyword evidence="4" id="KW-0597">Phosphoprotein</keyword>
<evidence type="ECO:0000256" key="5">
    <source>
        <dbReference type="PROSITE-ProRule" id="PRU01091"/>
    </source>
</evidence>
<dbReference type="PROSITE" id="PS50110">
    <property type="entry name" value="RESPONSE_REGULATORY"/>
    <property type="match status" value="1"/>
</dbReference>
<evidence type="ECO:0000259" key="7">
    <source>
        <dbReference type="PROSITE" id="PS51755"/>
    </source>
</evidence>
<feature type="modified residue" description="4-aspartylphosphate" evidence="4">
    <location>
        <position position="61"/>
    </location>
</feature>
<dbReference type="InterPro" id="IPR016032">
    <property type="entry name" value="Sig_transdc_resp-reg_C-effctor"/>
</dbReference>
<keyword evidence="3" id="KW-0804">Transcription</keyword>
<keyword evidence="2 5" id="KW-0238">DNA-binding</keyword>
<proteinExistence type="predicted"/>
<protein>
    <submittedName>
        <fullName evidence="8">Response regulator receiver domain protein</fullName>
    </submittedName>
</protein>
<dbReference type="Pfam" id="PF00486">
    <property type="entry name" value="Trans_reg_C"/>
    <property type="match status" value="1"/>
</dbReference>
<keyword evidence="9" id="KW-1185">Reference proteome</keyword>
<feature type="domain" description="OmpR/PhoB-type" evidence="7">
    <location>
        <begin position="135"/>
        <end position="231"/>
    </location>
</feature>
<dbReference type="Gene3D" id="1.10.10.10">
    <property type="entry name" value="Winged helix-like DNA-binding domain superfamily/Winged helix DNA-binding domain"/>
    <property type="match status" value="1"/>
</dbReference>
<comment type="caution">
    <text evidence="8">The sequence shown here is derived from an EMBL/GenBank/DDBJ whole genome shotgun (WGS) entry which is preliminary data.</text>
</comment>
<dbReference type="Proteomes" id="UP000004315">
    <property type="component" value="Unassembled WGS sequence"/>
</dbReference>
<dbReference type="InterPro" id="IPR001789">
    <property type="entry name" value="Sig_transdc_resp-reg_receiver"/>
</dbReference>
<dbReference type="HOGENOM" id="CLU_000445_30_3_9"/>
<dbReference type="GO" id="GO:0006355">
    <property type="term" value="P:regulation of DNA-templated transcription"/>
    <property type="evidence" value="ECO:0007669"/>
    <property type="project" value="InterPro"/>
</dbReference>
<dbReference type="SUPFAM" id="SSF52172">
    <property type="entry name" value="CheY-like"/>
    <property type="match status" value="1"/>
</dbReference>
<feature type="domain" description="Response regulatory" evidence="6">
    <location>
        <begin position="12"/>
        <end position="125"/>
    </location>
</feature>
<dbReference type="GO" id="GO:0000156">
    <property type="term" value="F:phosphorelay response regulator activity"/>
    <property type="evidence" value="ECO:0007669"/>
    <property type="project" value="TreeGrafter"/>
</dbReference>
<dbReference type="PROSITE" id="PS51755">
    <property type="entry name" value="OMPR_PHOB"/>
    <property type="match status" value="1"/>
</dbReference>
<feature type="DNA-binding region" description="OmpR/PhoB-type" evidence="5">
    <location>
        <begin position="135"/>
        <end position="231"/>
    </location>
</feature>
<sequence>MQYNKVGEIMYKILIVEDDELISKKLESFLKSWNYDVYRVVDFYNVMDAFQSFNPDLVLMDITLPYLNGYLWTEKIREESKVPIIFISSATDNMSIVMAISKGADDFVVKPFDLNVLAAKITAILRRSYDFVSNHNILEYQGIRFNLDDNTVSFQSSQIELSKNEAKILRLLMEKKGTIVSRDRLMEYLWKTDFYVDENALSVNVNRLRKKLESIGIVDFIQTKKGLGYKV</sequence>